<evidence type="ECO:0000256" key="1">
    <source>
        <dbReference type="SAM" id="MobiDB-lite"/>
    </source>
</evidence>
<dbReference type="Gene3D" id="2.60.40.420">
    <property type="entry name" value="Cupredoxins - blue copper proteins"/>
    <property type="match status" value="1"/>
</dbReference>
<feature type="compositionally biased region" description="Polar residues" evidence="1">
    <location>
        <begin position="114"/>
        <end position="134"/>
    </location>
</feature>
<feature type="compositionally biased region" description="Polar residues" evidence="1">
    <location>
        <begin position="52"/>
        <end position="61"/>
    </location>
</feature>
<accession>A0A6D2I190</accession>
<feature type="compositionally biased region" description="Basic residues" evidence="1">
    <location>
        <begin position="62"/>
        <end position="71"/>
    </location>
</feature>
<dbReference type="Pfam" id="PF02298">
    <property type="entry name" value="Cu_bind_like"/>
    <property type="match status" value="1"/>
</dbReference>
<feature type="chain" id="PRO_5025563485" description="Phytocyanin domain-containing protein" evidence="2">
    <location>
        <begin position="23"/>
        <end position="263"/>
    </location>
</feature>
<dbReference type="Proteomes" id="UP000467841">
    <property type="component" value="Unassembled WGS sequence"/>
</dbReference>
<comment type="caution">
    <text evidence="4">The sequence shown here is derived from an EMBL/GenBank/DDBJ whole genome shotgun (WGS) entry which is preliminary data.</text>
</comment>
<feature type="compositionally biased region" description="Low complexity" evidence="1">
    <location>
        <begin position="81"/>
        <end position="113"/>
    </location>
</feature>
<keyword evidence="2" id="KW-0732">Signal</keyword>
<evidence type="ECO:0000313" key="5">
    <source>
        <dbReference type="Proteomes" id="UP000467841"/>
    </source>
</evidence>
<dbReference type="InterPro" id="IPR008972">
    <property type="entry name" value="Cupredoxin"/>
</dbReference>
<gene>
    <name evidence="4" type="ORF">MERR_LOCUS7148</name>
</gene>
<keyword evidence="5" id="KW-1185">Reference proteome</keyword>
<feature type="domain" description="Phytocyanin" evidence="3">
    <location>
        <begin position="148"/>
        <end position="262"/>
    </location>
</feature>
<dbReference type="SUPFAM" id="SSF49503">
    <property type="entry name" value="Cupredoxins"/>
    <property type="match status" value="1"/>
</dbReference>
<dbReference type="AlphaFoldDB" id="A0A6D2I190"/>
<sequence>MHGAGVGALAAVLLARVQVVQTRTRVVVQVGAGDGARTEQIQLGVGEAAPAQNHSSGTGSTHKNHHNHRAPSNHSCGCVGSPNNHTSPSNPPNNHTSPSNPPNNHTAPSNHSSGSVGSTHNHTIPSNHYSSGSVGSKHDQTAPISHRRHIEVTVWKSGFHYKKWASMHAPFYVNDVVAFKFNNDQKTNNNKKNDVYLVPDSRSYKICDVSRGRKLVPRKGEALSLKSGGFKFLLRRAQTYYFVSGDHTGCNHNMKFSLFAHKP</sequence>
<dbReference type="PANTHER" id="PTHR34052">
    <property type="entry name" value="GLYCINE-RICH PROTEIN-LIKE"/>
    <property type="match status" value="1"/>
</dbReference>
<dbReference type="PROSITE" id="PS51485">
    <property type="entry name" value="PHYTOCYANIN"/>
    <property type="match status" value="1"/>
</dbReference>
<evidence type="ECO:0000256" key="2">
    <source>
        <dbReference type="SAM" id="SignalP"/>
    </source>
</evidence>
<evidence type="ECO:0000259" key="3">
    <source>
        <dbReference type="PROSITE" id="PS51485"/>
    </source>
</evidence>
<dbReference type="PANTHER" id="PTHR34052:SF5">
    <property type="entry name" value="CUPREDOXIN SUPERFAMILY PROTEIN"/>
    <property type="match status" value="1"/>
</dbReference>
<dbReference type="InterPro" id="IPR003245">
    <property type="entry name" value="Phytocyanin_dom"/>
</dbReference>
<feature type="region of interest" description="Disordered" evidence="1">
    <location>
        <begin position="48"/>
        <end position="145"/>
    </location>
</feature>
<proteinExistence type="predicted"/>
<organism evidence="4 5">
    <name type="scientific">Microthlaspi erraticum</name>
    <dbReference type="NCBI Taxonomy" id="1685480"/>
    <lineage>
        <taxon>Eukaryota</taxon>
        <taxon>Viridiplantae</taxon>
        <taxon>Streptophyta</taxon>
        <taxon>Embryophyta</taxon>
        <taxon>Tracheophyta</taxon>
        <taxon>Spermatophyta</taxon>
        <taxon>Magnoliopsida</taxon>
        <taxon>eudicotyledons</taxon>
        <taxon>Gunneridae</taxon>
        <taxon>Pentapetalae</taxon>
        <taxon>rosids</taxon>
        <taxon>malvids</taxon>
        <taxon>Brassicales</taxon>
        <taxon>Brassicaceae</taxon>
        <taxon>Coluteocarpeae</taxon>
        <taxon>Microthlaspi</taxon>
    </lineage>
</organism>
<protein>
    <recommendedName>
        <fullName evidence="3">Phytocyanin domain-containing protein</fullName>
    </recommendedName>
</protein>
<dbReference type="OrthoDB" id="1839683at2759"/>
<dbReference type="EMBL" id="CACVBM020000499">
    <property type="protein sequence ID" value="CAA7019913.1"/>
    <property type="molecule type" value="Genomic_DNA"/>
</dbReference>
<dbReference type="GO" id="GO:0009055">
    <property type="term" value="F:electron transfer activity"/>
    <property type="evidence" value="ECO:0007669"/>
    <property type="project" value="InterPro"/>
</dbReference>
<name>A0A6D2I190_9BRAS</name>
<reference evidence="4" key="1">
    <citation type="submission" date="2020-01" db="EMBL/GenBank/DDBJ databases">
        <authorList>
            <person name="Mishra B."/>
        </authorList>
    </citation>
    <scope>NUCLEOTIDE SEQUENCE [LARGE SCALE GENOMIC DNA]</scope>
</reference>
<evidence type="ECO:0000313" key="4">
    <source>
        <dbReference type="EMBL" id="CAA7019913.1"/>
    </source>
</evidence>
<feature type="signal peptide" evidence="2">
    <location>
        <begin position="1"/>
        <end position="22"/>
    </location>
</feature>